<dbReference type="Pfam" id="PF12679">
    <property type="entry name" value="ABC2_membrane_2"/>
    <property type="match status" value="1"/>
</dbReference>
<dbReference type="GeneID" id="10599746"/>
<dbReference type="Proteomes" id="UP000008458">
    <property type="component" value="Chromosome"/>
</dbReference>
<feature type="transmembrane region" description="Helical" evidence="1">
    <location>
        <begin position="358"/>
        <end position="376"/>
    </location>
</feature>
<feature type="transmembrane region" description="Helical" evidence="1">
    <location>
        <begin position="323"/>
        <end position="346"/>
    </location>
</feature>
<feature type="transmembrane region" description="Helical" evidence="1">
    <location>
        <begin position="242"/>
        <end position="264"/>
    </location>
</feature>
<dbReference type="KEGG" id="aho:Ahos_0305"/>
<reference evidence="2 3" key="1">
    <citation type="journal article" date="2011" name="Extremophiles">
        <title>Genomic analysis of Acidianus hospitalis W1 a host for studying crenarchaeal virus and plasmid life cycles.</title>
        <authorList>
            <person name="You X.Y."/>
            <person name="Liu C."/>
            <person name="Wang S.Y."/>
            <person name="Jiang C.Y."/>
            <person name="Shah S.A."/>
            <person name="Prangishvili D."/>
            <person name="She Q."/>
            <person name="Liu S.J."/>
            <person name="Garrett R.A."/>
        </authorList>
    </citation>
    <scope>NUCLEOTIDE SEQUENCE [LARGE SCALE GENOMIC DNA]</scope>
    <source>
        <strain evidence="2 3">W1</strain>
    </source>
</reference>
<evidence type="ECO:0000313" key="3">
    <source>
        <dbReference type="Proteomes" id="UP000008458"/>
    </source>
</evidence>
<dbReference type="STRING" id="933801.Ahos_0305"/>
<gene>
    <name evidence="2" type="ordered locus">Ahos_0305</name>
</gene>
<dbReference type="HOGENOM" id="CLU_622031_0_0_2"/>
<keyword evidence="1" id="KW-1133">Transmembrane helix</keyword>
<dbReference type="RefSeq" id="WP_013775112.1">
    <property type="nucleotide sequence ID" value="NC_015518.1"/>
</dbReference>
<feature type="transmembrane region" description="Helical" evidence="1">
    <location>
        <begin position="285"/>
        <end position="311"/>
    </location>
</feature>
<evidence type="ECO:0000256" key="1">
    <source>
        <dbReference type="SAM" id="Phobius"/>
    </source>
</evidence>
<protein>
    <submittedName>
        <fullName evidence="2">Uncharacterized protein</fullName>
    </submittedName>
</protein>
<accession>F4B5A2</accession>
<dbReference type="GO" id="GO:0005886">
    <property type="term" value="C:plasma membrane"/>
    <property type="evidence" value="ECO:0007669"/>
    <property type="project" value="UniProtKB-SubCell"/>
</dbReference>
<dbReference type="GO" id="GO:0140359">
    <property type="term" value="F:ABC-type transporter activity"/>
    <property type="evidence" value="ECO:0007669"/>
    <property type="project" value="InterPro"/>
</dbReference>
<dbReference type="eggNOG" id="arCOG02441">
    <property type="taxonomic scope" value="Archaea"/>
</dbReference>
<keyword evidence="1" id="KW-0472">Membrane</keyword>
<dbReference type="EMBL" id="CP002535">
    <property type="protein sequence ID" value="AEE93196.1"/>
    <property type="molecule type" value="Genomic_DNA"/>
</dbReference>
<evidence type="ECO:0000313" key="2">
    <source>
        <dbReference type="EMBL" id="AEE93196.1"/>
    </source>
</evidence>
<name>F4B5A2_ACIHW</name>
<keyword evidence="1" id="KW-0812">Transmembrane</keyword>
<sequence length="440" mass="49085">MKGFIYEVKKGILNKTFITFLLIFTLLSVTVSLHTVQKYQPESNLNFIASITPLYNGKFLIEGFVSFKDVPLYKAEIMVGNTTLLTNKQDFFVGLINNSGKIEVKYESLNRCFNFSPVIISQACAYTYSIDSPNNKIIFEIINYTQQTGRAVIIVITPQAGVVYYNVSKPNATVNFGASVCAHIPKHLTFKKLGYVNFTAEFPIYLHRGVSYITLKECNMTSIGTFLSTSLYESHIICTSSAALGLFAAFFPIIISYEASTLFARELDMGLLTYLLSKPISRVKLFLRRVGVGFISSVISSSVIFLVIEAILSTYNAFYFPLLYFWLGETLALAGYFMLIIAISVFVRKSNIVSGISVFVYIISLFMLFIASPVFFNGSLQAQEILSYLNPLGATVLATYQIPLDAAYGTVPLSFFLLDAIGWIAVLLVLSLLRFKKLEL</sequence>
<reference key="2">
    <citation type="journal article" date="2011" name="Extremophiles">
        <title>Genomic analyses of Acidianus hospitalis W1 a host for studying crenarchaeal virus and plasmid life cycles.</title>
        <authorList>
            <person name="You X.Y."/>
            <person name="Liu C."/>
            <person name="Wang S.Y."/>
            <person name="Jiang C.Y."/>
            <person name="Shah S.A."/>
            <person name="Prangishvili D."/>
            <person name="Liu S.J."/>
            <person name="Garrett R.A."/>
        </authorList>
    </citation>
    <scope>NUCLEOTIDE SEQUENCE</scope>
    <source>
        <strain>W1</strain>
    </source>
</reference>
<proteinExistence type="predicted"/>
<feature type="transmembrane region" description="Helical" evidence="1">
    <location>
        <begin position="413"/>
        <end position="433"/>
    </location>
</feature>
<dbReference type="AlphaFoldDB" id="F4B5A2"/>
<organism evidence="2 3">
    <name type="scientific">Acidianus hospitalis (strain W1)</name>
    <dbReference type="NCBI Taxonomy" id="933801"/>
    <lineage>
        <taxon>Archaea</taxon>
        <taxon>Thermoproteota</taxon>
        <taxon>Thermoprotei</taxon>
        <taxon>Sulfolobales</taxon>
        <taxon>Sulfolobaceae</taxon>
        <taxon>Acidianus</taxon>
    </lineage>
</organism>
<keyword evidence="3" id="KW-1185">Reference proteome</keyword>